<organism evidence="8 9">
    <name type="scientific">Kalanchoe fedtschenkoi</name>
    <name type="common">Lavender scallops</name>
    <name type="synonym">South American air plant</name>
    <dbReference type="NCBI Taxonomy" id="63787"/>
    <lineage>
        <taxon>Eukaryota</taxon>
        <taxon>Viridiplantae</taxon>
        <taxon>Streptophyta</taxon>
        <taxon>Embryophyta</taxon>
        <taxon>Tracheophyta</taxon>
        <taxon>Spermatophyta</taxon>
        <taxon>Magnoliopsida</taxon>
        <taxon>eudicotyledons</taxon>
        <taxon>Gunneridae</taxon>
        <taxon>Pentapetalae</taxon>
        <taxon>Saxifragales</taxon>
        <taxon>Crassulaceae</taxon>
        <taxon>Kalanchoe</taxon>
    </lineage>
</organism>
<evidence type="ECO:0000256" key="6">
    <source>
        <dbReference type="SAM" id="MobiDB-lite"/>
    </source>
</evidence>
<dbReference type="Proteomes" id="UP000594263">
    <property type="component" value="Unplaced"/>
</dbReference>
<dbReference type="SUPFAM" id="SSF118290">
    <property type="entry name" value="WRKY DNA-binding domain"/>
    <property type="match status" value="1"/>
</dbReference>
<feature type="region of interest" description="Disordered" evidence="6">
    <location>
        <begin position="76"/>
        <end position="104"/>
    </location>
</feature>
<dbReference type="PROSITE" id="PS50811">
    <property type="entry name" value="WRKY"/>
    <property type="match status" value="1"/>
</dbReference>
<accession>A0A7N0T6F3</accession>
<evidence type="ECO:0000259" key="7">
    <source>
        <dbReference type="PROSITE" id="PS50811"/>
    </source>
</evidence>
<dbReference type="SMART" id="SM00774">
    <property type="entry name" value="WRKY"/>
    <property type="match status" value="1"/>
</dbReference>
<protein>
    <recommendedName>
        <fullName evidence="7">WRKY domain-containing protein</fullName>
    </recommendedName>
</protein>
<dbReference type="InterPro" id="IPR003657">
    <property type="entry name" value="WRKY_dom"/>
</dbReference>
<dbReference type="Pfam" id="PF03106">
    <property type="entry name" value="WRKY"/>
    <property type="match status" value="1"/>
</dbReference>
<comment type="subcellular location">
    <subcellularLocation>
        <location evidence="1">Nucleus</location>
    </subcellularLocation>
</comment>
<keyword evidence="4" id="KW-0804">Transcription</keyword>
<evidence type="ECO:0000256" key="3">
    <source>
        <dbReference type="ARBA" id="ARBA00023125"/>
    </source>
</evidence>
<proteinExistence type="predicted"/>
<evidence type="ECO:0000256" key="4">
    <source>
        <dbReference type="ARBA" id="ARBA00023163"/>
    </source>
</evidence>
<feature type="region of interest" description="Disordered" evidence="6">
    <location>
        <begin position="202"/>
        <end position="249"/>
    </location>
</feature>
<dbReference type="PANTHER" id="PTHR31282">
    <property type="entry name" value="WRKY TRANSCRIPTION FACTOR 21-RELATED"/>
    <property type="match status" value="1"/>
</dbReference>
<evidence type="ECO:0000256" key="5">
    <source>
        <dbReference type="ARBA" id="ARBA00023242"/>
    </source>
</evidence>
<keyword evidence="5" id="KW-0539">Nucleus</keyword>
<dbReference type="AlphaFoldDB" id="A0A7N0T6F3"/>
<evidence type="ECO:0000313" key="9">
    <source>
        <dbReference type="Proteomes" id="UP000594263"/>
    </source>
</evidence>
<dbReference type="EnsemblPlants" id="Kaladp0024s0438.1.v1.1">
    <property type="protein sequence ID" value="Kaladp0024s0438.1.v1.1"/>
    <property type="gene ID" value="Kaladp0024s0438.v1.1"/>
</dbReference>
<evidence type="ECO:0000313" key="8">
    <source>
        <dbReference type="EnsemblPlants" id="Kaladp0024s0438.1.v1.1"/>
    </source>
</evidence>
<evidence type="ECO:0000256" key="1">
    <source>
        <dbReference type="ARBA" id="ARBA00004123"/>
    </source>
</evidence>
<reference evidence="8" key="1">
    <citation type="submission" date="2021-01" db="UniProtKB">
        <authorList>
            <consortium name="EnsemblPlants"/>
        </authorList>
    </citation>
    <scope>IDENTIFICATION</scope>
</reference>
<dbReference type="InterPro" id="IPR044810">
    <property type="entry name" value="WRKY_plant"/>
</dbReference>
<sequence>MNPCRPESCLSADGELHVSDELRRGRQAATELLGLIRQQTYLSTPNAPSSLSPDPATGLVMRIIDSFSNSLSMLGCQESAPARGPSESNKNSSSSSGGRKCVKPRRGDYTWTQVTSTLVADGYAWRKYGQKPILNAKHPRNYFKCTNSPHCQALKRVQQMDDDPPMYKITCTGHHTCENLSNPSSLVNDMASSIMVNFEMSKNDEKSNSADRIATDLSPPQFRRVKEEESKNHQPGSSYSTHDNLPIVENVETAAMTSPKDEQWSSLDDFDYLIGSLEFNEDASS</sequence>
<dbReference type="GO" id="GO:0003700">
    <property type="term" value="F:DNA-binding transcription factor activity"/>
    <property type="evidence" value="ECO:0007669"/>
    <property type="project" value="InterPro"/>
</dbReference>
<feature type="compositionally biased region" description="Polar residues" evidence="6">
    <location>
        <begin position="233"/>
        <end position="243"/>
    </location>
</feature>
<name>A0A7N0T6F3_KALFE</name>
<keyword evidence="2" id="KW-0805">Transcription regulation</keyword>
<dbReference type="GO" id="GO:0005634">
    <property type="term" value="C:nucleus"/>
    <property type="evidence" value="ECO:0007669"/>
    <property type="project" value="UniProtKB-SubCell"/>
</dbReference>
<feature type="compositionally biased region" description="Low complexity" evidence="6">
    <location>
        <begin position="86"/>
        <end position="96"/>
    </location>
</feature>
<feature type="domain" description="WRKY" evidence="7">
    <location>
        <begin position="114"/>
        <end position="175"/>
    </location>
</feature>
<evidence type="ECO:0000256" key="2">
    <source>
        <dbReference type="ARBA" id="ARBA00023015"/>
    </source>
</evidence>
<dbReference type="OMA" id="CHEMTTK"/>
<keyword evidence="3" id="KW-0238">DNA-binding</keyword>
<dbReference type="Gramene" id="Kaladp0024s0438.1.v1.1">
    <property type="protein sequence ID" value="Kaladp0024s0438.1.v1.1"/>
    <property type="gene ID" value="Kaladp0024s0438.v1.1"/>
</dbReference>
<dbReference type="InterPro" id="IPR036576">
    <property type="entry name" value="WRKY_dom_sf"/>
</dbReference>
<keyword evidence="9" id="KW-1185">Reference proteome</keyword>
<dbReference type="GO" id="GO:0043565">
    <property type="term" value="F:sequence-specific DNA binding"/>
    <property type="evidence" value="ECO:0007669"/>
    <property type="project" value="InterPro"/>
</dbReference>
<dbReference type="Gene3D" id="2.20.25.80">
    <property type="entry name" value="WRKY domain"/>
    <property type="match status" value="1"/>
</dbReference>